<dbReference type="CDD" id="cd17921">
    <property type="entry name" value="DEXHc_Ski2"/>
    <property type="match status" value="1"/>
</dbReference>
<dbReference type="GO" id="GO:0004386">
    <property type="term" value="F:helicase activity"/>
    <property type="evidence" value="ECO:0007669"/>
    <property type="project" value="UniProtKB-KW"/>
</dbReference>
<dbReference type="PROSITE" id="PS51192">
    <property type="entry name" value="HELICASE_ATP_BIND_1"/>
    <property type="match status" value="1"/>
</dbReference>
<reference evidence="8 9" key="1">
    <citation type="submission" date="2012-02" db="EMBL/GenBank/DDBJ databases">
        <title>Complete genome sequence of Phycisphaera mikurensis NBRC 102666.</title>
        <authorList>
            <person name="Ankai A."/>
            <person name="Hosoyama A."/>
            <person name="Terui Y."/>
            <person name="Sekine M."/>
            <person name="Fukai R."/>
            <person name="Kato Y."/>
            <person name="Nakamura S."/>
            <person name="Yamada-Narita S."/>
            <person name="Kawakoshi A."/>
            <person name="Fukunaga Y."/>
            <person name="Yamazaki S."/>
            <person name="Fujita N."/>
        </authorList>
    </citation>
    <scope>NUCLEOTIDE SEQUENCE [LARGE SCALE GENOMIC DNA]</scope>
    <source>
        <strain evidence="9">NBRC 102666 / KCTC 22515 / FYK2301M01</strain>
    </source>
</reference>
<dbReference type="OrthoDB" id="9807155at2"/>
<dbReference type="GO" id="GO:0016787">
    <property type="term" value="F:hydrolase activity"/>
    <property type="evidence" value="ECO:0007669"/>
    <property type="project" value="UniProtKB-KW"/>
</dbReference>
<evidence type="ECO:0000259" key="6">
    <source>
        <dbReference type="PROSITE" id="PS51192"/>
    </source>
</evidence>
<dbReference type="STRING" id="1142394.PSMK_28430"/>
<dbReference type="eggNOG" id="COG4581">
    <property type="taxonomic scope" value="Bacteria"/>
</dbReference>
<dbReference type="InterPro" id="IPR014001">
    <property type="entry name" value="Helicase_ATP-bd"/>
</dbReference>
<dbReference type="PANTHER" id="PTHR12131:SF1">
    <property type="entry name" value="ATP-DEPENDENT RNA HELICASE SUPV3L1, MITOCHONDRIAL-RELATED"/>
    <property type="match status" value="1"/>
</dbReference>
<dbReference type="GO" id="GO:0003676">
    <property type="term" value="F:nucleic acid binding"/>
    <property type="evidence" value="ECO:0007669"/>
    <property type="project" value="InterPro"/>
</dbReference>
<name>I0IIB4_PHYMF</name>
<dbReference type="InterPro" id="IPR050699">
    <property type="entry name" value="RNA-DNA_Helicase"/>
</dbReference>
<evidence type="ECO:0000256" key="1">
    <source>
        <dbReference type="ARBA" id="ARBA00022741"/>
    </source>
</evidence>
<dbReference type="EC" id="3.6.4.-" evidence="8"/>
<feature type="region of interest" description="Disordered" evidence="5">
    <location>
        <begin position="526"/>
        <end position="602"/>
    </location>
</feature>
<dbReference type="GO" id="GO:0005524">
    <property type="term" value="F:ATP binding"/>
    <property type="evidence" value="ECO:0007669"/>
    <property type="project" value="UniProtKB-KW"/>
</dbReference>
<evidence type="ECO:0000256" key="4">
    <source>
        <dbReference type="ARBA" id="ARBA00022840"/>
    </source>
</evidence>
<dbReference type="Gene3D" id="3.40.50.300">
    <property type="entry name" value="P-loop containing nucleotide triphosphate hydrolases"/>
    <property type="match status" value="2"/>
</dbReference>
<gene>
    <name evidence="8" type="ordered locus">PSMK_28430</name>
</gene>
<dbReference type="HOGENOM" id="CLU_351216_0_0_0"/>
<feature type="domain" description="Helicase ATP-binding" evidence="6">
    <location>
        <begin position="40"/>
        <end position="217"/>
    </location>
</feature>
<accession>I0IIB4</accession>
<evidence type="ECO:0000256" key="3">
    <source>
        <dbReference type="ARBA" id="ARBA00022806"/>
    </source>
</evidence>
<dbReference type="InterPro" id="IPR011545">
    <property type="entry name" value="DEAD/DEAH_box_helicase_dom"/>
</dbReference>
<dbReference type="AlphaFoldDB" id="I0IIB4"/>
<evidence type="ECO:0000313" key="8">
    <source>
        <dbReference type="EMBL" id="BAM05002.1"/>
    </source>
</evidence>
<dbReference type="SMART" id="SM00490">
    <property type="entry name" value="HELICc"/>
    <property type="match status" value="1"/>
</dbReference>
<organism evidence="8 9">
    <name type="scientific">Phycisphaera mikurensis (strain NBRC 102666 / KCTC 22515 / FYK2301M01)</name>
    <dbReference type="NCBI Taxonomy" id="1142394"/>
    <lineage>
        <taxon>Bacteria</taxon>
        <taxon>Pseudomonadati</taxon>
        <taxon>Planctomycetota</taxon>
        <taxon>Phycisphaerae</taxon>
        <taxon>Phycisphaerales</taxon>
        <taxon>Phycisphaeraceae</taxon>
        <taxon>Phycisphaera</taxon>
    </lineage>
</organism>
<feature type="compositionally biased region" description="Low complexity" evidence="5">
    <location>
        <begin position="566"/>
        <end position="577"/>
    </location>
</feature>
<dbReference type="EMBL" id="AP012338">
    <property type="protein sequence ID" value="BAM05002.1"/>
    <property type="molecule type" value="Genomic_DNA"/>
</dbReference>
<feature type="domain" description="Helicase C-terminal" evidence="7">
    <location>
        <begin position="241"/>
        <end position="439"/>
    </location>
</feature>
<keyword evidence="4" id="KW-0067">ATP-binding</keyword>
<dbReference type="PANTHER" id="PTHR12131">
    <property type="entry name" value="ATP-DEPENDENT RNA AND DNA HELICASE"/>
    <property type="match status" value="1"/>
</dbReference>
<keyword evidence="9" id="KW-1185">Reference proteome</keyword>
<dbReference type="InterPro" id="IPR027417">
    <property type="entry name" value="P-loop_NTPase"/>
</dbReference>
<dbReference type="SMART" id="SM00487">
    <property type="entry name" value="DEXDc"/>
    <property type="match status" value="1"/>
</dbReference>
<dbReference type="InterPro" id="IPR001650">
    <property type="entry name" value="Helicase_C-like"/>
</dbReference>
<dbReference type="Pfam" id="PF00270">
    <property type="entry name" value="DEAD"/>
    <property type="match status" value="1"/>
</dbReference>
<dbReference type="Proteomes" id="UP000007881">
    <property type="component" value="Chromosome"/>
</dbReference>
<protein>
    <submittedName>
        <fullName evidence="8">Putative ATP-dependent helicase</fullName>
        <ecNumber evidence="8">3.6.4.-</ecNumber>
    </submittedName>
</protein>
<proteinExistence type="predicted"/>
<evidence type="ECO:0000256" key="2">
    <source>
        <dbReference type="ARBA" id="ARBA00022801"/>
    </source>
</evidence>
<evidence type="ECO:0000259" key="7">
    <source>
        <dbReference type="PROSITE" id="PS51194"/>
    </source>
</evidence>
<dbReference type="RefSeq" id="WP_014438212.1">
    <property type="nucleotide sequence ID" value="NC_017080.1"/>
</dbReference>
<sequence length="838" mass="91532">MSDAARGDTLLAYLDTLPHDPYPVQEAALLRYFEDGPETGAAPGDAGGVLVTAPTGMGKTLIAEGALYEALATGRRAYYTTPLIALTDQKHRELGDAAERWGFSRDRVGLVTGNRSVNPDADVLVVVAEVLFNRLLHRGRERDRWGNPIALRDRRFDDVAAVVMDEFHSFNEPQRGIVWELTLSLLPRHVRLMLLSATVGNAAAFLAWLKKEHGRTLGLVQGHERKVPLTYHWAGEKLLPELLEAMCSGEGDERRDPALVFCFNRDLCWSNAELLRARDLLADGQRDRLLAQLEALDEAETFKGGAGPKLRRVLARGIGVHHAGLLPKHKRVVEALFLERLLPVVVCTETLAAGLNLPARSVVLPELLKGPRDKRRLLPAAGAHQMFGRAGRPQFDREGHVYALAHEDDVKIARYQKRIDEIPEDTKDPGLMKARKKLVKKKPKRRDGFAYHEEAQFTKLQTAPPADLVSKGGFPWRLLAFLLDADFRVAPLRTQVDKRLMPDADKRAEQVRLTRMLVALHDRAYVDLIPPPPGSEPRTADDSDGEPPRSAAPELGSEPEPEPEESTPAPGGLLAGLSLGGAATGRAAAPPPSSGGGKASAAAPKVDALAGYDPQEAEPTDGLAELLAFRAVHPLYGGFLLDHLGKLEKHERLQAMESVLEMPGSVAKKVRVPWPDELPPGPHTLGVIDPSLVAGGTFSHDDLYPKPIEDQKDEGASGSSLRFPVPLADKLAALYRQDVRYGGDPPTTAVWCAGRLIEDGGDFYTFIANTDLAMQEGIVFKHLLRLILLCGELSAVTPVGVEEADWKQEMEQLADLLTGIVVEVDPQSAETSEGVRYI</sequence>
<dbReference type="CDD" id="cd18795">
    <property type="entry name" value="SF2_C_Ski2"/>
    <property type="match status" value="1"/>
</dbReference>
<evidence type="ECO:0000313" key="9">
    <source>
        <dbReference type="Proteomes" id="UP000007881"/>
    </source>
</evidence>
<dbReference type="KEGG" id="phm:PSMK_28430"/>
<keyword evidence="2 8" id="KW-0378">Hydrolase</keyword>
<dbReference type="PROSITE" id="PS51194">
    <property type="entry name" value="HELICASE_CTER"/>
    <property type="match status" value="1"/>
</dbReference>
<keyword evidence="3 8" id="KW-0347">Helicase</keyword>
<dbReference type="SUPFAM" id="SSF52540">
    <property type="entry name" value="P-loop containing nucleoside triphosphate hydrolases"/>
    <property type="match status" value="1"/>
</dbReference>
<keyword evidence="1" id="KW-0547">Nucleotide-binding</keyword>
<evidence type="ECO:0000256" key="5">
    <source>
        <dbReference type="SAM" id="MobiDB-lite"/>
    </source>
</evidence>